<protein>
    <submittedName>
        <fullName evidence="2">Uncharacterized protein</fullName>
    </submittedName>
</protein>
<keyword evidence="1" id="KW-0175">Coiled coil</keyword>
<dbReference type="RefSeq" id="WP_151573837.1">
    <property type="nucleotide sequence ID" value="NZ_WBOT01000003.1"/>
</dbReference>
<keyword evidence="3" id="KW-1185">Reference proteome</keyword>
<dbReference type="Proteomes" id="UP000441354">
    <property type="component" value="Unassembled WGS sequence"/>
</dbReference>
<evidence type="ECO:0000256" key="1">
    <source>
        <dbReference type="SAM" id="Coils"/>
    </source>
</evidence>
<evidence type="ECO:0000313" key="2">
    <source>
        <dbReference type="EMBL" id="KAB2332539.1"/>
    </source>
</evidence>
<evidence type="ECO:0000313" key="3">
    <source>
        <dbReference type="Proteomes" id="UP000441354"/>
    </source>
</evidence>
<dbReference type="EMBL" id="WBOT01000003">
    <property type="protein sequence ID" value="KAB2332539.1"/>
    <property type="molecule type" value="Genomic_DNA"/>
</dbReference>
<accession>A0A7V7RL88</accession>
<organism evidence="2 3">
    <name type="scientific">Bacillus mesophilum</name>
    <dbReference type="NCBI Taxonomy" id="1071718"/>
    <lineage>
        <taxon>Bacteria</taxon>
        <taxon>Bacillati</taxon>
        <taxon>Bacillota</taxon>
        <taxon>Bacilli</taxon>
        <taxon>Bacillales</taxon>
        <taxon>Bacillaceae</taxon>
        <taxon>Bacillus</taxon>
    </lineage>
</organism>
<feature type="coiled-coil region" evidence="1">
    <location>
        <begin position="15"/>
        <end position="75"/>
    </location>
</feature>
<dbReference type="OrthoDB" id="2888612at2"/>
<gene>
    <name evidence="2" type="ORF">F7732_10595</name>
</gene>
<name>A0A7V7RL88_9BACI</name>
<dbReference type="AlphaFoldDB" id="A0A7V7RL88"/>
<reference evidence="2 3" key="1">
    <citation type="journal article" date="2014" name="Arch. Microbiol.">
        <title>Bacillus mesophilum sp. nov., strain IITR-54T, a novel 4-chlorobiphenyl dechlorinating bacterium.</title>
        <authorList>
            <person name="Manickam N."/>
            <person name="Singh N.K."/>
            <person name="Bajaj A."/>
            <person name="Kumar R.M."/>
            <person name="Kaur G."/>
            <person name="Kaur N."/>
            <person name="Bala M."/>
            <person name="Kumar A."/>
            <person name="Mayilraj S."/>
        </authorList>
    </citation>
    <scope>NUCLEOTIDE SEQUENCE [LARGE SCALE GENOMIC DNA]</scope>
    <source>
        <strain evidence="2 3">IITR-54</strain>
    </source>
</reference>
<comment type="caution">
    <text evidence="2">The sequence shown here is derived from an EMBL/GenBank/DDBJ whole genome shotgun (WGS) entry which is preliminary data.</text>
</comment>
<sequence length="76" mass="8873">MYDRAASDNTVECMLESLIRMLGKSNQRVEELSKRVGQLELIILSQCKNEHARQLVDMEEERRELTHQKAQSQQAQ</sequence>
<proteinExistence type="predicted"/>